<sequence length="374" mass="42194">MMIQDFLSDPASWEYQSEWGSPLEFDSFQPIDNHESYFASFNLNFAFREKDVSAKLHILHRDASEKWFGKLEIEGKSQIWQDPHSYLIGAEITEIENWVAWIFSVDAESRRDRALQTYENSQQWGTDSVEGMLARVDLGITTYGRLSTNSANFTDAQSFTNWLNENSPSTHAEFTVYALEKPEEYCQLPWQTRPFIIHRGSIEQPEPKILYSVARAEPTCENGVGMASVSQGWVMSSAISFALDGTQIAAHDCLDVLDLSFLQPFISKTGAAAWYILTVKGLEIGILCPAAGACIDLDWDHDGTSISLTVTDEDRVVVDNIATARHRKKWNKWYNESVEITDAELAKGIVEAETAFFQLMAEEDAVLAKEAEDE</sequence>
<dbReference type="eggNOG" id="ENOG5031ICT">
    <property type="taxonomic scope" value="Bacteria"/>
</dbReference>
<dbReference type="HOGENOM" id="CLU_865044_0_0_11"/>
<dbReference type="RefSeq" id="WP_006546271.1">
    <property type="nucleotide sequence ID" value="NZ_DS999540.1"/>
</dbReference>
<accession>C0W1X3</accession>
<evidence type="ECO:0000313" key="1">
    <source>
        <dbReference type="EMBL" id="EEH63489.1"/>
    </source>
</evidence>
<dbReference type="Proteomes" id="UP000010301">
    <property type="component" value="Unassembled WGS sequence"/>
</dbReference>
<comment type="caution">
    <text evidence="1">The sequence shown here is derived from an EMBL/GenBank/DDBJ whole genome shotgun (WGS) entry which is preliminary data.</text>
</comment>
<evidence type="ECO:0000313" key="2">
    <source>
        <dbReference type="Proteomes" id="UP000010301"/>
    </source>
</evidence>
<name>C0W1X3_9ACTO</name>
<keyword evidence="2" id="KW-1185">Reference proteome</keyword>
<dbReference type="AlphaFoldDB" id="C0W1X3"/>
<protein>
    <submittedName>
        <fullName evidence="1">Uncharacterized protein</fullName>
    </submittedName>
</protein>
<organism evidence="1 2">
    <name type="scientific">Gleimia coleocanis DSM 15436</name>
    <dbReference type="NCBI Taxonomy" id="525245"/>
    <lineage>
        <taxon>Bacteria</taxon>
        <taxon>Bacillati</taxon>
        <taxon>Actinomycetota</taxon>
        <taxon>Actinomycetes</taxon>
        <taxon>Actinomycetales</taxon>
        <taxon>Actinomycetaceae</taxon>
        <taxon>Gleimia</taxon>
    </lineage>
</organism>
<dbReference type="STRING" id="525245.HMPREF0044_1413"/>
<dbReference type="EMBL" id="ACFG01000034">
    <property type="protein sequence ID" value="EEH63489.1"/>
    <property type="molecule type" value="Genomic_DNA"/>
</dbReference>
<reference evidence="1 2" key="1">
    <citation type="submission" date="2009-01" db="EMBL/GenBank/DDBJ databases">
        <authorList>
            <person name="Qin X."/>
            <person name="Bachman B."/>
            <person name="Battles P."/>
            <person name="Bell A."/>
            <person name="Bess C."/>
            <person name="Bickham C."/>
            <person name="Chaboub L."/>
            <person name="Chen D."/>
            <person name="Coyle M."/>
            <person name="Deiros D.R."/>
            <person name="Dinh H."/>
            <person name="Forbes L."/>
            <person name="Fowler G."/>
            <person name="Francisco L."/>
            <person name="Fu Q."/>
            <person name="Gubbala S."/>
            <person name="Hale W."/>
            <person name="Han Y."/>
            <person name="Hemphill L."/>
            <person name="Highlander S.K."/>
            <person name="Hirani K."/>
            <person name="Hogues M."/>
            <person name="Jackson L."/>
            <person name="Jakkamsetti A."/>
            <person name="Javaid M."/>
            <person name="Jiang H."/>
            <person name="Korchina V."/>
            <person name="Kovar C."/>
            <person name="Lara F."/>
            <person name="Lee S."/>
            <person name="Mata R."/>
            <person name="Mathew T."/>
            <person name="Moen C."/>
            <person name="Morales K."/>
            <person name="Munidasa M."/>
            <person name="Nazareth L."/>
            <person name="Ngo R."/>
            <person name="Nguyen L."/>
            <person name="Okwuonu G."/>
            <person name="Ongeri F."/>
            <person name="Patil S."/>
            <person name="Petrosino J."/>
            <person name="Pham C."/>
            <person name="Pham P."/>
            <person name="Pu L.-L."/>
            <person name="Puazo M."/>
            <person name="Raj R."/>
            <person name="Reid J."/>
            <person name="Rouhana J."/>
            <person name="Saada N."/>
            <person name="Shang Y."/>
            <person name="Simmons D."/>
            <person name="Thornton R."/>
            <person name="Warren J."/>
            <person name="Weissenberger G."/>
            <person name="Zhang J."/>
            <person name="Zhang L."/>
            <person name="Zhou C."/>
            <person name="Zhu D."/>
            <person name="Muzny D."/>
            <person name="Worley K."/>
            <person name="Gibbs R."/>
        </authorList>
    </citation>
    <scope>NUCLEOTIDE SEQUENCE [LARGE SCALE GENOMIC DNA]</scope>
    <source>
        <strain evidence="1 2">DSM 15436</strain>
    </source>
</reference>
<gene>
    <name evidence="1" type="ORF">HMPREF0044_1413</name>
</gene>
<proteinExistence type="predicted"/>